<evidence type="ECO:0000256" key="3">
    <source>
        <dbReference type="ARBA" id="ARBA00022490"/>
    </source>
</evidence>
<evidence type="ECO:0000256" key="4">
    <source>
        <dbReference type="ARBA" id="ARBA00022603"/>
    </source>
</evidence>
<evidence type="ECO:0000256" key="7">
    <source>
        <dbReference type="ARBA" id="ARBA00023242"/>
    </source>
</evidence>
<dbReference type="InterPro" id="IPR036770">
    <property type="entry name" value="Ankyrin_rpt-contain_sf"/>
</dbReference>
<evidence type="ECO:0000256" key="5">
    <source>
        <dbReference type="ARBA" id="ARBA00022679"/>
    </source>
</evidence>
<keyword evidence="5 8" id="KW-0808">Transferase</keyword>
<dbReference type="InterPro" id="IPR029063">
    <property type="entry name" value="SAM-dependent_MTases_sf"/>
</dbReference>
<dbReference type="InterPro" id="IPR026480">
    <property type="entry name" value="RMT2_dom"/>
</dbReference>
<dbReference type="PIRSF" id="PIRSF038148">
    <property type="entry name" value="Arginine_N-mtfrase-2"/>
    <property type="match status" value="1"/>
</dbReference>
<comment type="subunit">
    <text evidence="2 8">Monomer.</text>
</comment>
<comment type="caution">
    <text evidence="10">The sequence shown here is derived from an EMBL/GenBank/DDBJ whole genome shotgun (WGS) entry which is preliminary data.</text>
</comment>
<dbReference type="Pfam" id="PF00023">
    <property type="entry name" value="Ank"/>
    <property type="match status" value="1"/>
</dbReference>
<gene>
    <name evidence="10" type="ORF">C7212DRAFT_275416</name>
</gene>
<dbReference type="AlphaFoldDB" id="A0A317SX31"/>
<name>A0A317SX31_9PEZI</name>
<proteinExistence type="inferred from homology"/>
<organism evidence="10 11">
    <name type="scientific">Tuber magnatum</name>
    <name type="common">white Piedmont truffle</name>
    <dbReference type="NCBI Taxonomy" id="42249"/>
    <lineage>
        <taxon>Eukaryota</taxon>
        <taxon>Fungi</taxon>
        <taxon>Dikarya</taxon>
        <taxon>Ascomycota</taxon>
        <taxon>Pezizomycotina</taxon>
        <taxon>Pezizomycetes</taxon>
        <taxon>Pezizales</taxon>
        <taxon>Tuberaceae</taxon>
        <taxon>Tuber</taxon>
    </lineage>
</organism>
<dbReference type="GO" id="GO:0005634">
    <property type="term" value="C:nucleus"/>
    <property type="evidence" value="ECO:0007669"/>
    <property type="project" value="UniProtKB-SubCell"/>
</dbReference>
<evidence type="ECO:0000256" key="2">
    <source>
        <dbReference type="ARBA" id="ARBA00011245"/>
    </source>
</evidence>
<dbReference type="Gene3D" id="3.40.50.150">
    <property type="entry name" value="Vaccinia Virus protein VP39"/>
    <property type="match status" value="1"/>
</dbReference>
<dbReference type="OrthoDB" id="19014at2759"/>
<dbReference type="EC" id="2.1.1.-" evidence="8"/>
<dbReference type="InterPro" id="IPR051038">
    <property type="entry name" value="RMT2/GAMT_Mtase"/>
</dbReference>
<dbReference type="GO" id="GO:0005737">
    <property type="term" value="C:cytoplasm"/>
    <property type="evidence" value="ECO:0007669"/>
    <property type="project" value="UniProtKB-SubCell"/>
</dbReference>
<dbReference type="EMBL" id="PYWC01000011">
    <property type="protein sequence ID" value="PWW79043.1"/>
    <property type="molecule type" value="Genomic_DNA"/>
</dbReference>
<keyword evidence="6" id="KW-0949">S-adenosyl-L-methionine</keyword>
<dbReference type="SUPFAM" id="SSF48403">
    <property type="entry name" value="Ankyrin repeat"/>
    <property type="match status" value="1"/>
</dbReference>
<comment type="subcellular location">
    <subcellularLocation>
        <location evidence="8">Cytoplasm</location>
    </subcellularLocation>
    <subcellularLocation>
        <location evidence="8">Nucleus</location>
    </subcellularLocation>
</comment>
<dbReference type="GO" id="GO:0019702">
    <property type="term" value="F:protein arginine N5-methyltransferase activity"/>
    <property type="evidence" value="ECO:0007669"/>
    <property type="project" value="TreeGrafter"/>
</dbReference>
<feature type="domain" description="RMT2" evidence="9">
    <location>
        <begin position="177"/>
        <end position="403"/>
    </location>
</feature>
<keyword evidence="7 8" id="KW-0539">Nucleus</keyword>
<comment type="function">
    <text evidence="1 8">S-adenosyl-L-methionine-dependent protein-arginine N-methyltransferase that methylates the delta-nitrogen atom of arginine residues to form N5-methylarginine (type IV) in target proteins. Monomethylates ribosomal protein L12.</text>
</comment>
<dbReference type="InterPro" id="IPR017408">
    <property type="entry name" value="Arginine_N-MeTrfase_2"/>
</dbReference>
<sequence length="403" mass="44741">MATTISTPAPTDLNTTMLLLAAADHNTPVLTSLLKTSSPNVQDPDSKRTPLHVAIAGCNRDDPPEKLRAAEDTLKLLLQNGAIWNDLDGDGETPGCVAYRLGLKRLYEVMVEAGVRAELVLARLGGWEEIEDEGDEGDEGEVFDGGREGEGAAEGVEWVEKGGSGIGAAVAVVAGEKDANSENYLKSELKYHEDRLLDSDNNGVMMEWERNIMERSVEALLPGDKPGRSIMNIGFGMGIFDTLAQKKNVARHIIVEPHKDVLKKMGEEGWGKKAGVEILEGRWQDVLESLIQTGQTVNAIYFDTFAEDYSQLKLFFSEYVIALLSQEGGRFSFFHGLGADRRISYDVYTRVVEMDLFDAGLETTWETFELGEGEGQKEQEWEGVRRRYWTLGEYKLPICMFME</sequence>
<comment type="similarity">
    <text evidence="8">Belongs to the class I-like SAM-binding methyltransferase superfamily. RMT2 methyltransferase family.</text>
</comment>
<dbReference type="PANTHER" id="PTHR32379">
    <property type="entry name" value="GUANIDINOACETATE N-METHYLTRANSFERASE"/>
    <property type="match status" value="1"/>
</dbReference>
<keyword evidence="3 8" id="KW-0963">Cytoplasm</keyword>
<evidence type="ECO:0000313" key="10">
    <source>
        <dbReference type="EMBL" id="PWW79043.1"/>
    </source>
</evidence>
<dbReference type="STRING" id="42249.A0A317SX31"/>
<dbReference type="GO" id="GO:0032259">
    <property type="term" value="P:methylation"/>
    <property type="evidence" value="ECO:0007669"/>
    <property type="project" value="UniProtKB-KW"/>
</dbReference>
<evidence type="ECO:0000256" key="1">
    <source>
        <dbReference type="ARBA" id="ARBA00002207"/>
    </source>
</evidence>
<reference evidence="10 11" key="1">
    <citation type="submission" date="2018-03" db="EMBL/GenBank/DDBJ databases">
        <title>Genomes of Pezizomycetes fungi and the evolution of truffles.</title>
        <authorList>
            <person name="Murat C."/>
            <person name="Payen T."/>
            <person name="Noel B."/>
            <person name="Kuo A."/>
            <person name="Martin F.M."/>
        </authorList>
    </citation>
    <scope>NUCLEOTIDE SEQUENCE [LARGE SCALE GENOMIC DNA]</scope>
    <source>
        <strain evidence="10">091103-1</strain>
    </source>
</reference>
<evidence type="ECO:0000256" key="6">
    <source>
        <dbReference type="ARBA" id="ARBA00022691"/>
    </source>
</evidence>
<protein>
    <recommendedName>
        <fullName evidence="8">Arginine N-methyltransferase 2</fullName>
        <ecNumber evidence="8">2.1.1.-</ecNumber>
    </recommendedName>
</protein>
<keyword evidence="4 8" id="KW-0489">Methyltransferase</keyword>
<evidence type="ECO:0000259" key="9">
    <source>
        <dbReference type="PROSITE" id="PS51559"/>
    </source>
</evidence>
<dbReference type="Gene3D" id="1.25.40.20">
    <property type="entry name" value="Ankyrin repeat-containing domain"/>
    <property type="match status" value="1"/>
</dbReference>
<dbReference type="PANTHER" id="PTHR32379:SF1">
    <property type="entry name" value="GUANIDINOACETATE N-METHYLTRANSFERASE"/>
    <property type="match status" value="1"/>
</dbReference>
<dbReference type="Proteomes" id="UP000246991">
    <property type="component" value="Unassembled WGS sequence"/>
</dbReference>
<dbReference type="SUPFAM" id="SSF53335">
    <property type="entry name" value="S-adenosyl-L-methionine-dependent methyltransferases"/>
    <property type="match status" value="1"/>
</dbReference>
<dbReference type="InterPro" id="IPR002110">
    <property type="entry name" value="Ankyrin_rpt"/>
</dbReference>
<evidence type="ECO:0000313" key="11">
    <source>
        <dbReference type="Proteomes" id="UP000246991"/>
    </source>
</evidence>
<evidence type="ECO:0000256" key="8">
    <source>
        <dbReference type="PIRNR" id="PIRNR038148"/>
    </source>
</evidence>
<keyword evidence="11" id="KW-1185">Reference proteome</keyword>
<accession>A0A317SX31</accession>
<dbReference type="PROSITE" id="PS51559">
    <property type="entry name" value="SAM_RMT2"/>
    <property type="match status" value="1"/>
</dbReference>